<dbReference type="InterPro" id="IPR006127">
    <property type="entry name" value="ZnuA-like"/>
</dbReference>
<evidence type="ECO:0000313" key="5">
    <source>
        <dbReference type="EMBL" id="QLI06019.1"/>
    </source>
</evidence>
<feature type="signal peptide" evidence="4">
    <location>
        <begin position="1"/>
        <end position="16"/>
    </location>
</feature>
<dbReference type="GO" id="GO:0030001">
    <property type="term" value="P:metal ion transport"/>
    <property type="evidence" value="ECO:0007669"/>
    <property type="project" value="InterPro"/>
</dbReference>
<keyword evidence="6" id="KW-1185">Reference proteome</keyword>
<feature type="chain" id="PRO_5028989961" evidence="4">
    <location>
        <begin position="17"/>
        <end position="286"/>
    </location>
</feature>
<evidence type="ECO:0000256" key="3">
    <source>
        <dbReference type="ARBA" id="ARBA00022729"/>
    </source>
</evidence>
<evidence type="ECO:0000256" key="2">
    <source>
        <dbReference type="ARBA" id="ARBA00022448"/>
    </source>
</evidence>
<dbReference type="PANTHER" id="PTHR42953:SF3">
    <property type="entry name" value="HIGH-AFFINITY ZINC UPTAKE SYSTEM PROTEIN ZNUA"/>
    <property type="match status" value="1"/>
</dbReference>
<accession>A0A7H9CMI4</accession>
<gene>
    <name evidence="5" type="primary">znuA</name>
    <name evidence="5" type="ORF">CINF_1542</name>
</gene>
<dbReference type="Pfam" id="PF01297">
    <property type="entry name" value="ZnuA"/>
    <property type="match status" value="1"/>
</dbReference>
<reference evidence="5 6" key="1">
    <citation type="submission" date="2020-02" db="EMBL/GenBank/DDBJ databases">
        <title>Complete genome sequence of the novel Campylobacter species Candidatus Campylobacter infans.</title>
        <authorList>
            <person name="Duim B."/>
            <person name="Zomer A."/>
            <person name="van der Graaf L."/>
            <person name="Wagenaar J."/>
        </authorList>
    </citation>
    <scope>NUCLEOTIDE SEQUENCE [LARGE SCALE GENOMIC DNA]</scope>
    <source>
        <strain evidence="5 6">19S00001</strain>
    </source>
</reference>
<keyword evidence="3 4" id="KW-0732">Signal</keyword>
<dbReference type="AlphaFoldDB" id="A0A7H9CMI4"/>
<proteinExistence type="inferred from homology"/>
<evidence type="ECO:0000256" key="4">
    <source>
        <dbReference type="SAM" id="SignalP"/>
    </source>
</evidence>
<comment type="similarity">
    <text evidence="1">Belongs to the bacterial solute-binding protein 9 family.</text>
</comment>
<dbReference type="InterPro" id="IPR050492">
    <property type="entry name" value="Bact_metal-bind_prot9"/>
</dbReference>
<name>A0A7H9CMI4_9BACT</name>
<sequence length="286" mass="32349">MKKIFFIFVLASMAWAKILIVSSVAPVSFLAQKIGGENVELHTLISADAHNYEPKPSDMKIIAKADVFLAIGVEFERVWLEKFKANAKNLLITKLDENITKIKQEHSHDHDHDHESDHESDHDHELDTHIWLDPLNAKIIAQNIANTLIKINAQNQKTYEQNLNALLNELDELDNYAKTELAGLKKRAFIVYHPAWGYFAKRYDLEQISIEKNAKEPKINELASIIKDAKKHGVSVIFTNPGYLGHSPQVIASQIGAKIIQIDPLSNDYFNALKHAIKAFKDANSN</sequence>
<protein>
    <submittedName>
        <fullName evidence="5">Zinc ABC transporter, periplasmic metal-binding protein</fullName>
    </submittedName>
</protein>
<dbReference type="SUPFAM" id="SSF53807">
    <property type="entry name" value="Helical backbone' metal receptor"/>
    <property type="match status" value="1"/>
</dbReference>
<dbReference type="GO" id="GO:0046872">
    <property type="term" value="F:metal ion binding"/>
    <property type="evidence" value="ECO:0007669"/>
    <property type="project" value="InterPro"/>
</dbReference>
<dbReference type="RefSeq" id="WP_179975124.1">
    <property type="nucleotide sequence ID" value="NZ_CP049075.1"/>
</dbReference>
<dbReference type="EMBL" id="CP049075">
    <property type="protein sequence ID" value="QLI06019.1"/>
    <property type="molecule type" value="Genomic_DNA"/>
</dbReference>
<dbReference type="PANTHER" id="PTHR42953">
    <property type="entry name" value="HIGH-AFFINITY ZINC UPTAKE SYSTEM PROTEIN ZNUA-RELATED"/>
    <property type="match status" value="1"/>
</dbReference>
<dbReference type="Proteomes" id="UP000509414">
    <property type="component" value="Chromosome"/>
</dbReference>
<evidence type="ECO:0000256" key="1">
    <source>
        <dbReference type="ARBA" id="ARBA00011028"/>
    </source>
</evidence>
<evidence type="ECO:0000313" key="6">
    <source>
        <dbReference type="Proteomes" id="UP000509414"/>
    </source>
</evidence>
<dbReference type="Gene3D" id="3.40.50.1980">
    <property type="entry name" value="Nitrogenase molybdenum iron protein domain"/>
    <property type="match status" value="2"/>
</dbReference>
<organism evidence="5 6">
    <name type="scientific">Candidatus Campylobacter infans</name>
    <dbReference type="NCBI Taxonomy" id="2561898"/>
    <lineage>
        <taxon>Bacteria</taxon>
        <taxon>Pseudomonadati</taxon>
        <taxon>Campylobacterota</taxon>
        <taxon>Epsilonproteobacteria</taxon>
        <taxon>Campylobacterales</taxon>
        <taxon>Campylobacteraceae</taxon>
        <taxon>Campylobacter</taxon>
    </lineage>
</organism>
<dbReference type="KEGG" id="cinf:CINF_1542"/>
<keyword evidence="2" id="KW-0813">Transport</keyword>